<keyword evidence="8" id="KW-0406">Ion transport</keyword>
<keyword evidence="7" id="KW-0408">Iron</keyword>
<evidence type="ECO:0000256" key="8">
    <source>
        <dbReference type="ARBA" id="ARBA00023065"/>
    </source>
</evidence>
<keyword evidence="5 12" id="KW-0812">Transmembrane</keyword>
<keyword evidence="18" id="KW-1185">Reference proteome</keyword>
<evidence type="ECO:0000256" key="10">
    <source>
        <dbReference type="ARBA" id="ARBA00023136"/>
    </source>
</evidence>
<dbReference type="InterPro" id="IPR039426">
    <property type="entry name" value="TonB-dep_rcpt-like"/>
</dbReference>
<keyword evidence="11 12" id="KW-0998">Cell outer membrane</keyword>
<comment type="subcellular location">
    <subcellularLocation>
        <location evidence="1 12">Cell outer membrane</location>
        <topology evidence="1 12">Multi-pass membrane protein</topology>
    </subcellularLocation>
</comment>
<evidence type="ECO:0000256" key="13">
    <source>
        <dbReference type="RuleBase" id="RU003357"/>
    </source>
</evidence>
<dbReference type="InterPro" id="IPR000531">
    <property type="entry name" value="Beta-barrel_TonB"/>
</dbReference>
<evidence type="ECO:0000256" key="12">
    <source>
        <dbReference type="PROSITE-ProRule" id="PRU01360"/>
    </source>
</evidence>
<organism evidence="17 18">
    <name type="scientific">Novosphingobium anseongense</name>
    <dbReference type="NCBI Taxonomy" id="3133436"/>
    <lineage>
        <taxon>Bacteria</taxon>
        <taxon>Pseudomonadati</taxon>
        <taxon>Pseudomonadota</taxon>
        <taxon>Alphaproteobacteria</taxon>
        <taxon>Sphingomonadales</taxon>
        <taxon>Sphingomonadaceae</taxon>
        <taxon>Novosphingobium</taxon>
    </lineage>
</organism>
<dbReference type="InterPro" id="IPR037066">
    <property type="entry name" value="Plug_dom_sf"/>
</dbReference>
<dbReference type="PROSITE" id="PS52016">
    <property type="entry name" value="TONB_DEPENDENT_REC_3"/>
    <property type="match status" value="1"/>
</dbReference>
<dbReference type="InterPro" id="IPR012910">
    <property type="entry name" value="Plug_dom"/>
</dbReference>
<evidence type="ECO:0000256" key="2">
    <source>
        <dbReference type="ARBA" id="ARBA00022448"/>
    </source>
</evidence>
<dbReference type="PANTHER" id="PTHR32552">
    <property type="entry name" value="FERRICHROME IRON RECEPTOR-RELATED"/>
    <property type="match status" value="1"/>
</dbReference>
<evidence type="ECO:0000313" key="18">
    <source>
        <dbReference type="Proteomes" id="UP001361239"/>
    </source>
</evidence>
<dbReference type="PANTHER" id="PTHR32552:SF89">
    <property type="entry name" value="CATECHOLATE SIDEROPHORE RECEPTOR FIU"/>
    <property type="match status" value="1"/>
</dbReference>
<dbReference type="Gene3D" id="2.170.130.10">
    <property type="entry name" value="TonB-dependent receptor, plug domain"/>
    <property type="match status" value="1"/>
</dbReference>
<evidence type="ECO:0000313" key="17">
    <source>
        <dbReference type="EMBL" id="MEJ5978118.1"/>
    </source>
</evidence>
<evidence type="ECO:0000259" key="16">
    <source>
        <dbReference type="Pfam" id="PF07715"/>
    </source>
</evidence>
<feature type="compositionally biased region" description="Polar residues" evidence="14">
    <location>
        <begin position="20"/>
        <end position="35"/>
    </location>
</feature>
<keyword evidence="10 12" id="KW-0472">Membrane</keyword>
<keyword evidence="6" id="KW-0732">Signal</keyword>
<protein>
    <submittedName>
        <fullName evidence="17">TonB-dependent receptor</fullName>
    </submittedName>
</protein>
<name>A0ABU8RYF2_9SPHN</name>
<dbReference type="Proteomes" id="UP001361239">
    <property type="component" value="Unassembled WGS sequence"/>
</dbReference>
<dbReference type="Pfam" id="PF07715">
    <property type="entry name" value="Plug"/>
    <property type="match status" value="1"/>
</dbReference>
<evidence type="ECO:0000256" key="6">
    <source>
        <dbReference type="ARBA" id="ARBA00022729"/>
    </source>
</evidence>
<reference evidence="17 18" key="1">
    <citation type="submission" date="2024-03" db="EMBL/GenBank/DDBJ databases">
        <authorList>
            <person name="Jo J.-H."/>
        </authorList>
    </citation>
    <scope>NUCLEOTIDE SEQUENCE [LARGE SCALE GENOMIC DNA]</scope>
    <source>
        <strain evidence="17 18">PS1R-30</strain>
    </source>
</reference>
<feature type="region of interest" description="Disordered" evidence="14">
    <location>
        <begin position="13"/>
        <end position="35"/>
    </location>
</feature>
<keyword evidence="3 12" id="KW-1134">Transmembrane beta strand</keyword>
<evidence type="ECO:0000256" key="3">
    <source>
        <dbReference type="ARBA" id="ARBA00022452"/>
    </source>
</evidence>
<dbReference type="InterPro" id="IPR036942">
    <property type="entry name" value="Beta-barrel_TonB_sf"/>
</dbReference>
<dbReference type="EMBL" id="JBBHJZ010000003">
    <property type="protein sequence ID" value="MEJ5978118.1"/>
    <property type="molecule type" value="Genomic_DNA"/>
</dbReference>
<evidence type="ECO:0000256" key="11">
    <source>
        <dbReference type="ARBA" id="ARBA00023237"/>
    </source>
</evidence>
<keyword evidence="17" id="KW-0675">Receptor</keyword>
<proteinExistence type="inferred from homology"/>
<comment type="caution">
    <text evidence="17">The sequence shown here is derived from an EMBL/GenBank/DDBJ whole genome shotgun (WGS) entry which is preliminary data.</text>
</comment>
<keyword evidence="2 12" id="KW-0813">Transport</keyword>
<accession>A0ABU8RYF2</accession>
<evidence type="ECO:0000256" key="1">
    <source>
        <dbReference type="ARBA" id="ARBA00004571"/>
    </source>
</evidence>
<evidence type="ECO:0000256" key="5">
    <source>
        <dbReference type="ARBA" id="ARBA00022692"/>
    </source>
</evidence>
<dbReference type="Pfam" id="PF00593">
    <property type="entry name" value="TonB_dep_Rec_b-barrel"/>
    <property type="match status" value="1"/>
</dbReference>
<evidence type="ECO:0000256" key="4">
    <source>
        <dbReference type="ARBA" id="ARBA00022496"/>
    </source>
</evidence>
<sequence>MFPASAYADEAVAAKDAQSETESSQAQKPAAQNFSTGVAKGRDMLDSAISASAYDNVEIQKIGARSLSEVLRNIPGIRAEAVTGEGNASYTIRGLPLAATGSKFVQFQEDGLPVLEFGDLQVFSPDSLLRADLNLARIETIRGGSASTFGSNSPGGVINLMTKTGEVEGGSIRLSTGVDYGEYRVDAAYGGRLTDTVRFQFGGFYRKGEGPRDVGYDAYKGGQFKFNVTKEFDNGYIRLHLKYLDDKVPFYQTVPIRATGTDADPSFVNYGSIDVRKDSLFSQNIGGFQTLDQTNRPTQGNLHDGIHSVVKSIGLESQFDVGEWTVTERFRFADISGSLNYNIPIVVGPAAGLLPSFGGPGARLSYASGPNRGQAITNPSTLNGNGLVALSVLNSSKANSYDNMTNDLRISRVWNLGGGKLTTTAGFYKASQDIDTFNSLQTLVSDARGGGETSLLNITTATGVAVTQDGVLNYNIPGSTVRNRRIDANYDVNAPYGSINYHTGRLAVGGSVRYDIGRVKGTLYGADLGGGRVGITAVDVNGDGVISLPERTTSVLPLGSPAPLNYKYDYLSYSVGVNYRVAESFAVFGRYSRGGRAAADRIPFTAAVNSVTGALASPADGYDTVKQAELGAKFRKDNITLNATAFYAKTSERNQQIAAAPDGSLVQVRIARGYKAKGVEIEGTYRTGGFSLAANATFTDAEIESDPANPLLVGNKPRHASSVIFSATPQYETELFTVGFNAVGTTSNYAQDTNQLKLPGYTLINAFARVRPMDRVELSINASNLFNKAAFVEVSQATIPAGGLVLARTLLGRTISAAVQFDF</sequence>
<feature type="domain" description="TonB-dependent receptor plug" evidence="16">
    <location>
        <begin position="45"/>
        <end position="157"/>
    </location>
</feature>
<comment type="similarity">
    <text evidence="12 13">Belongs to the TonB-dependent receptor family.</text>
</comment>
<evidence type="ECO:0000256" key="9">
    <source>
        <dbReference type="ARBA" id="ARBA00023077"/>
    </source>
</evidence>
<evidence type="ECO:0000256" key="14">
    <source>
        <dbReference type="SAM" id="MobiDB-lite"/>
    </source>
</evidence>
<dbReference type="RefSeq" id="WP_339588058.1">
    <property type="nucleotide sequence ID" value="NZ_JBBHJZ010000003.1"/>
</dbReference>
<evidence type="ECO:0000259" key="15">
    <source>
        <dbReference type="Pfam" id="PF00593"/>
    </source>
</evidence>
<dbReference type="Gene3D" id="2.40.170.20">
    <property type="entry name" value="TonB-dependent receptor, beta-barrel domain"/>
    <property type="match status" value="1"/>
</dbReference>
<evidence type="ECO:0000256" key="7">
    <source>
        <dbReference type="ARBA" id="ARBA00023004"/>
    </source>
</evidence>
<feature type="domain" description="TonB-dependent receptor-like beta-barrel" evidence="15">
    <location>
        <begin position="381"/>
        <end position="785"/>
    </location>
</feature>
<keyword evidence="9 13" id="KW-0798">TonB box</keyword>
<dbReference type="SUPFAM" id="SSF56935">
    <property type="entry name" value="Porins"/>
    <property type="match status" value="1"/>
</dbReference>
<gene>
    <name evidence="17" type="ORF">WG901_15810</name>
</gene>
<keyword evidence="4" id="KW-0410">Iron transport</keyword>